<dbReference type="PROSITE" id="PS51186">
    <property type="entry name" value="GNAT"/>
    <property type="match status" value="1"/>
</dbReference>
<dbReference type="SUPFAM" id="SSF55729">
    <property type="entry name" value="Acyl-CoA N-acyltransferases (Nat)"/>
    <property type="match status" value="1"/>
</dbReference>
<protein>
    <submittedName>
        <fullName evidence="2">Riboflavin biosynthesis RibT protein</fullName>
    </submittedName>
</protein>
<dbReference type="Proteomes" id="UP000184758">
    <property type="component" value="Unassembled WGS sequence"/>
</dbReference>
<dbReference type="AlphaFoldDB" id="A0A1N6EJ27"/>
<dbReference type="RefSeq" id="WP_034546366.1">
    <property type="nucleotide sequence ID" value="NZ_FSRN01000001.1"/>
</dbReference>
<proteinExistence type="predicted"/>
<dbReference type="Gene3D" id="3.40.630.30">
    <property type="match status" value="1"/>
</dbReference>
<dbReference type="eggNOG" id="COG0456">
    <property type="taxonomic scope" value="Bacteria"/>
</dbReference>
<accession>A0A1N6EJ27</accession>
<evidence type="ECO:0000313" key="2">
    <source>
        <dbReference type="EMBL" id="SIN83049.1"/>
    </source>
</evidence>
<keyword evidence="3" id="KW-1185">Reference proteome</keyword>
<gene>
    <name evidence="2" type="ORF">SAMN05878443_0021</name>
</gene>
<dbReference type="OrthoDB" id="2189687at2"/>
<dbReference type="Pfam" id="PF00583">
    <property type="entry name" value="Acetyltransf_1"/>
    <property type="match status" value="1"/>
</dbReference>
<feature type="domain" description="N-acetyltransferase" evidence="1">
    <location>
        <begin position="3"/>
        <end position="113"/>
    </location>
</feature>
<reference evidence="3" key="1">
    <citation type="submission" date="2016-11" db="EMBL/GenBank/DDBJ databases">
        <authorList>
            <person name="Varghese N."/>
            <person name="Submissions S."/>
        </authorList>
    </citation>
    <scope>NUCLEOTIDE SEQUENCE [LARGE SCALE GENOMIC DNA]</scope>
    <source>
        <strain evidence="3">313</strain>
    </source>
</reference>
<name>A0A1N6EJ27_9LACT</name>
<dbReference type="InterPro" id="IPR000182">
    <property type="entry name" value="GNAT_dom"/>
</dbReference>
<evidence type="ECO:0000313" key="3">
    <source>
        <dbReference type="Proteomes" id="UP000184758"/>
    </source>
</evidence>
<sequence length="113" mass="13138">MLVKYRSSHNKVAQGLLSLMPKEQGLKHLQLTMQRYQQDPNWEMYLWKEDEKYIGIIGISLQKDGFLIQHLAVIPSFRGEGVGKAMISEIQKIYSEYRMTAIVEIEAFIDAVY</sequence>
<dbReference type="GO" id="GO:0016747">
    <property type="term" value="F:acyltransferase activity, transferring groups other than amino-acyl groups"/>
    <property type="evidence" value="ECO:0007669"/>
    <property type="project" value="InterPro"/>
</dbReference>
<dbReference type="CDD" id="cd04301">
    <property type="entry name" value="NAT_SF"/>
    <property type="match status" value="1"/>
</dbReference>
<dbReference type="InterPro" id="IPR016181">
    <property type="entry name" value="Acyl_CoA_acyltransferase"/>
</dbReference>
<dbReference type="EMBL" id="FSRN01000001">
    <property type="protein sequence ID" value="SIN83049.1"/>
    <property type="molecule type" value="Genomic_DNA"/>
</dbReference>
<organism evidence="2 3">
    <name type="scientific">Carnobacterium alterfunditum</name>
    <dbReference type="NCBI Taxonomy" id="28230"/>
    <lineage>
        <taxon>Bacteria</taxon>
        <taxon>Bacillati</taxon>
        <taxon>Bacillota</taxon>
        <taxon>Bacilli</taxon>
        <taxon>Lactobacillales</taxon>
        <taxon>Carnobacteriaceae</taxon>
        <taxon>Carnobacterium</taxon>
    </lineage>
</organism>
<evidence type="ECO:0000259" key="1">
    <source>
        <dbReference type="PROSITE" id="PS51186"/>
    </source>
</evidence>
<dbReference type="STRING" id="28230.SAMN05878443_0021"/>